<proteinExistence type="predicted"/>
<dbReference type="Proteomes" id="UP000266673">
    <property type="component" value="Unassembled WGS sequence"/>
</dbReference>
<comment type="caution">
    <text evidence="2">The sequence shown here is derived from an EMBL/GenBank/DDBJ whole genome shotgun (WGS) entry which is preliminary data.</text>
</comment>
<reference evidence="2 3" key="1">
    <citation type="submission" date="2018-06" db="EMBL/GenBank/DDBJ databases">
        <title>Comparative genomics reveals the genomic features of Rhizophagus irregularis, R. cerebriforme, R. diaphanum and Gigaspora rosea, and their symbiotic lifestyle signature.</title>
        <authorList>
            <person name="Morin E."/>
            <person name="San Clemente H."/>
            <person name="Chen E.C.H."/>
            <person name="De La Providencia I."/>
            <person name="Hainaut M."/>
            <person name="Kuo A."/>
            <person name="Kohler A."/>
            <person name="Murat C."/>
            <person name="Tang N."/>
            <person name="Roy S."/>
            <person name="Loubradou J."/>
            <person name="Henrissat B."/>
            <person name="Grigoriev I.V."/>
            <person name="Corradi N."/>
            <person name="Roux C."/>
            <person name="Martin F.M."/>
        </authorList>
    </citation>
    <scope>NUCLEOTIDE SEQUENCE [LARGE SCALE GENOMIC DNA]</scope>
    <source>
        <strain evidence="2 3">DAOM 194757</strain>
    </source>
</reference>
<evidence type="ECO:0000256" key="1">
    <source>
        <dbReference type="SAM" id="Coils"/>
    </source>
</evidence>
<sequence>MAEQQFKLTQENKALARRITILKQSTLELQNENQKLKRKLKDTQEHVNLEDLSEDKTDEMKRPKGRQFSTLYTKERLIKQFKDLKDQLAKEIKRTAYQFKEETKKELTIFNTFESQNYIYIFDKEIDSKELTTEKLELQYQYYRLIKTVITHFIPKSELNEYCYLEFRRKHQRIPTVEELLEGIYNNNKEYELAKTKEKQFKDTHEEEKKTKRYPWNKDILETRELIQVTDNIWETINDLINRINPINNSRLGAILLTLEGAKSIAREFYPHVLEYDKQRPNKIPAHILTRTQTLFPELTGRALVKEQEKQRNIYNNFLDNTQAQIEGIKKRLLAELPEFCKIFEDNPETGETEFYYGDYNNQFTILPFRFHHLILHHLEAIDNILYSEGARNKIYFEEEESYTSAYSEINKLNQEFVDQTKKMNIKEEVIIKELEEEYFKRTGRKIKEYGYCTIASEIKEIEPEYLEHEELYKKLDYLYSIVINNIGQHLIKRKETYDTVGKLNIYNCYSDNHTWNKLTIARSIFKLQEQVYQPYLGHKIGIVAANSLYADIIENIILTIYLHPFEEPPKHTEPHTLGPWNLYKIKDLLKHQNELVPILRKNIELIDGKIKAYEQDILDLPINAQKLEEIKIKMEKQPQRTQETFNFLNDIDLEIPEEEIPEIMDEQFLVLALNFGKLLSYEIQTLIKYKKKIQESIRPLRRIEHKIQTIEKSYKGFKYLSIFNKAERKIIAQKFRENPTIAELSQDNTILHKFRDTIFEFEIHKSSTNKLKYLKLRLSKDQTQINVIPGNTKSDHTVQYYSQY</sequence>
<keyword evidence="3" id="KW-1185">Reference proteome</keyword>
<dbReference type="AlphaFoldDB" id="A0A397UAE5"/>
<name>A0A397UAE5_9GLOM</name>
<gene>
    <name evidence="2" type="ORF">C2G38_2215310</name>
</gene>
<dbReference type="EMBL" id="QKWP01001708">
    <property type="protein sequence ID" value="RIB07144.1"/>
    <property type="molecule type" value="Genomic_DNA"/>
</dbReference>
<organism evidence="2 3">
    <name type="scientific">Gigaspora rosea</name>
    <dbReference type="NCBI Taxonomy" id="44941"/>
    <lineage>
        <taxon>Eukaryota</taxon>
        <taxon>Fungi</taxon>
        <taxon>Fungi incertae sedis</taxon>
        <taxon>Mucoromycota</taxon>
        <taxon>Glomeromycotina</taxon>
        <taxon>Glomeromycetes</taxon>
        <taxon>Diversisporales</taxon>
        <taxon>Gigasporaceae</taxon>
        <taxon>Gigaspora</taxon>
    </lineage>
</organism>
<evidence type="ECO:0000313" key="2">
    <source>
        <dbReference type="EMBL" id="RIB07144.1"/>
    </source>
</evidence>
<evidence type="ECO:0000313" key="3">
    <source>
        <dbReference type="Proteomes" id="UP000266673"/>
    </source>
</evidence>
<accession>A0A397UAE5</accession>
<keyword evidence="1" id="KW-0175">Coiled coil</keyword>
<protein>
    <submittedName>
        <fullName evidence="2">Uncharacterized protein</fullName>
    </submittedName>
</protein>
<feature type="coiled-coil region" evidence="1">
    <location>
        <begin position="19"/>
        <end position="46"/>
    </location>
</feature>